<dbReference type="RefSeq" id="WP_129027224.1">
    <property type="nucleotide sequence ID" value="NZ_SDHY01000004.1"/>
</dbReference>
<keyword evidence="1" id="KW-0645">Protease</keyword>
<keyword evidence="2" id="KW-1185">Reference proteome</keyword>
<dbReference type="Proteomes" id="UP000289455">
    <property type="component" value="Unassembled WGS sequence"/>
</dbReference>
<protein>
    <submittedName>
        <fullName evidence="1">Carboxypeptidase-like regulatory domain-containing protein</fullName>
    </submittedName>
</protein>
<dbReference type="GO" id="GO:0004180">
    <property type="term" value="F:carboxypeptidase activity"/>
    <property type="evidence" value="ECO:0007669"/>
    <property type="project" value="UniProtKB-KW"/>
</dbReference>
<dbReference type="EMBL" id="SDHY01000004">
    <property type="protein sequence ID" value="RXK48899.1"/>
    <property type="molecule type" value="Genomic_DNA"/>
</dbReference>
<proteinExistence type="predicted"/>
<reference evidence="1 2" key="1">
    <citation type="submission" date="2019-01" db="EMBL/GenBank/DDBJ databases">
        <title>Cytophagaceae bacterium strain CAR-16.</title>
        <authorList>
            <person name="Chen W.-M."/>
        </authorList>
    </citation>
    <scope>NUCLEOTIDE SEQUENCE [LARGE SCALE GENOMIC DNA]</scope>
    <source>
        <strain evidence="1 2">CAR-16</strain>
    </source>
</reference>
<keyword evidence="1" id="KW-0121">Carboxypeptidase</keyword>
<sequence>MNLFVLILHIFLVQDTPINHLNGQILDKRGNPLPGVCIRSNQLNVYTDEKGHFQLKNASRKIKISAIGYLPKTQQIDSQQKQITIILEEQIPISFQQP</sequence>
<comment type="caution">
    <text evidence="1">The sequence shown here is derived from an EMBL/GenBank/DDBJ whole genome shotgun (WGS) entry which is preliminary data.</text>
</comment>
<dbReference type="Pfam" id="PF13715">
    <property type="entry name" value="CarbopepD_reg_2"/>
    <property type="match status" value="1"/>
</dbReference>
<keyword evidence="1" id="KW-0378">Hydrolase</keyword>
<dbReference type="Gene3D" id="2.60.40.1120">
    <property type="entry name" value="Carboxypeptidase-like, regulatory domain"/>
    <property type="match status" value="1"/>
</dbReference>
<dbReference type="SUPFAM" id="SSF49464">
    <property type="entry name" value="Carboxypeptidase regulatory domain-like"/>
    <property type="match status" value="1"/>
</dbReference>
<evidence type="ECO:0000313" key="1">
    <source>
        <dbReference type="EMBL" id="RXK48899.1"/>
    </source>
</evidence>
<dbReference type="OrthoDB" id="1112758at2"/>
<dbReference type="AlphaFoldDB" id="A0A4Q1BZH2"/>
<organism evidence="1 2">
    <name type="scientific">Aquirufa rosea</name>
    <dbReference type="NCBI Taxonomy" id="2509241"/>
    <lineage>
        <taxon>Bacteria</taxon>
        <taxon>Pseudomonadati</taxon>
        <taxon>Bacteroidota</taxon>
        <taxon>Cytophagia</taxon>
        <taxon>Cytophagales</taxon>
        <taxon>Flectobacillaceae</taxon>
        <taxon>Aquirufa</taxon>
    </lineage>
</organism>
<dbReference type="InterPro" id="IPR008969">
    <property type="entry name" value="CarboxyPept-like_regulatory"/>
</dbReference>
<evidence type="ECO:0000313" key="2">
    <source>
        <dbReference type="Proteomes" id="UP000289455"/>
    </source>
</evidence>
<name>A0A4Q1BZH2_9BACT</name>
<gene>
    <name evidence="1" type="ORF">ESB04_08070</name>
</gene>
<accession>A0A4Q1BZH2</accession>